<dbReference type="PANTHER" id="PTHR13523:SF2">
    <property type="entry name" value="COILED-COIL-HELIX-COILED-COIL-HELIX DOMAIN CONTAINING 2, ISOFORM A-RELATED"/>
    <property type="match status" value="1"/>
</dbReference>
<feature type="region of interest" description="Disordered" evidence="1">
    <location>
        <begin position="1"/>
        <end position="49"/>
    </location>
</feature>
<dbReference type="AlphaFoldDB" id="A0AAV2TXY8"/>
<evidence type="ECO:0008006" key="4">
    <source>
        <dbReference type="Google" id="ProtNLM"/>
    </source>
</evidence>
<accession>A0AAV2TXY8</accession>
<sequence>MPRGSRYSPRPRTTLPARPPPSMPAHPPPSAPAHTPQPRQPGLMGQMAATAGGVAAGHVLGSAITGAFSGKGESQPAAPQQPAPGYQTEAQSNPCQYHVDELIRCTQTQNDITSCTGLSDALKECSRNYGLYYGQQ</sequence>
<reference evidence="2" key="1">
    <citation type="submission" date="2024-06" db="EMBL/GenBank/DDBJ databases">
        <authorList>
            <person name="Liu X."/>
            <person name="Lenzi L."/>
            <person name="Haldenby T S."/>
            <person name="Uol C."/>
        </authorList>
    </citation>
    <scope>NUCLEOTIDE SEQUENCE</scope>
</reference>
<protein>
    <recommendedName>
        <fullName evidence="4">CHCH domain-containing protein</fullName>
    </recommendedName>
</protein>
<feature type="compositionally biased region" description="Low complexity" evidence="1">
    <location>
        <begin position="75"/>
        <end position="84"/>
    </location>
</feature>
<dbReference type="GO" id="GO:0005739">
    <property type="term" value="C:mitochondrion"/>
    <property type="evidence" value="ECO:0007669"/>
    <property type="project" value="TreeGrafter"/>
</dbReference>
<feature type="compositionally biased region" description="Pro residues" evidence="1">
    <location>
        <begin position="17"/>
        <end position="31"/>
    </location>
</feature>
<dbReference type="PANTHER" id="PTHR13523">
    <property type="entry name" value="COILED-COIL-HELIX-COILED-COIL-HELIX DOMAIN CONTAINING 2/NUR77"/>
    <property type="match status" value="1"/>
</dbReference>
<proteinExistence type="predicted"/>
<dbReference type="GO" id="GO:0007005">
    <property type="term" value="P:mitochondrion organization"/>
    <property type="evidence" value="ECO:0007669"/>
    <property type="project" value="InterPro"/>
</dbReference>
<dbReference type="InterPro" id="IPR055304">
    <property type="entry name" value="CHCHD2/10-like"/>
</dbReference>
<dbReference type="EMBL" id="CAXLJL010000933">
    <property type="protein sequence ID" value="CAL5141881.1"/>
    <property type="molecule type" value="Genomic_DNA"/>
</dbReference>
<evidence type="ECO:0000313" key="3">
    <source>
        <dbReference type="Proteomes" id="UP001497525"/>
    </source>
</evidence>
<dbReference type="GO" id="GO:0005634">
    <property type="term" value="C:nucleus"/>
    <property type="evidence" value="ECO:0007669"/>
    <property type="project" value="TreeGrafter"/>
</dbReference>
<comment type="caution">
    <text evidence="2">The sequence shown here is derived from an EMBL/GenBank/DDBJ whole genome shotgun (WGS) entry which is preliminary data.</text>
</comment>
<feature type="region of interest" description="Disordered" evidence="1">
    <location>
        <begin position="65"/>
        <end position="92"/>
    </location>
</feature>
<evidence type="ECO:0000256" key="1">
    <source>
        <dbReference type="SAM" id="MobiDB-lite"/>
    </source>
</evidence>
<dbReference type="Proteomes" id="UP001497525">
    <property type="component" value="Unassembled WGS sequence"/>
</dbReference>
<name>A0AAV2TXY8_CALDB</name>
<evidence type="ECO:0000313" key="2">
    <source>
        <dbReference type="EMBL" id="CAL5141881.1"/>
    </source>
</evidence>
<organism evidence="2 3">
    <name type="scientific">Calicophoron daubneyi</name>
    <name type="common">Rumen fluke</name>
    <name type="synonym">Paramphistomum daubneyi</name>
    <dbReference type="NCBI Taxonomy" id="300641"/>
    <lineage>
        <taxon>Eukaryota</taxon>
        <taxon>Metazoa</taxon>
        <taxon>Spiralia</taxon>
        <taxon>Lophotrochozoa</taxon>
        <taxon>Platyhelminthes</taxon>
        <taxon>Trematoda</taxon>
        <taxon>Digenea</taxon>
        <taxon>Plagiorchiida</taxon>
        <taxon>Pronocephalata</taxon>
        <taxon>Paramphistomoidea</taxon>
        <taxon>Paramphistomidae</taxon>
        <taxon>Calicophoron</taxon>
    </lineage>
</organism>
<gene>
    <name evidence="2" type="ORF">CDAUBV1_LOCUS17181</name>
</gene>